<keyword evidence="3" id="KW-1185">Reference proteome</keyword>
<protein>
    <submittedName>
        <fullName evidence="2">Uncharacterized protein</fullName>
    </submittedName>
</protein>
<dbReference type="EMBL" id="VXIV02003217">
    <property type="protein sequence ID" value="KAF6019640.1"/>
    <property type="molecule type" value="Genomic_DNA"/>
</dbReference>
<reference evidence="2" key="1">
    <citation type="submission" date="2020-06" db="EMBL/GenBank/DDBJ databases">
        <title>Draft genome of Bugula neritina, a colonial animal packing powerful symbionts and potential medicines.</title>
        <authorList>
            <person name="Rayko M."/>
        </authorList>
    </citation>
    <scope>NUCLEOTIDE SEQUENCE [LARGE SCALE GENOMIC DNA]</scope>
    <source>
        <strain evidence="2">Kwan_BN1</strain>
    </source>
</reference>
<proteinExistence type="predicted"/>
<dbReference type="Proteomes" id="UP000593567">
    <property type="component" value="Unassembled WGS sequence"/>
</dbReference>
<accession>A0A7J7J0E2</accession>
<name>A0A7J7J0E2_BUGNE</name>
<feature type="chain" id="PRO_5029791728" evidence="1">
    <location>
        <begin position="27"/>
        <end position="142"/>
    </location>
</feature>
<evidence type="ECO:0000313" key="3">
    <source>
        <dbReference type="Proteomes" id="UP000593567"/>
    </source>
</evidence>
<organism evidence="2 3">
    <name type="scientific">Bugula neritina</name>
    <name type="common">Brown bryozoan</name>
    <name type="synonym">Sertularia neritina</name>
    <dbReference type="NCBI Taxonomy" id="10212"/>
    <lineage>
        <taxon>Eukaryota</taxon>
        <taxon>Metazoa</taxon>
        <taxon>Spiralia</taxon>
        <taxon>Lophotrochozoa</taxon>
        <taxon>Bryozoa</taxon>
        <taxon>Gymnolaemata</taxon>
        <taxon>Cheilostomatida</taxon>
        <taxon>Flustrina</taxon>
        <taxon>Buguloidea</taxon>
        <taxon>Bugulidae</taxon>
        <taxon>Bugula</taxon>
    </lineage>
</organism>
<evidence type="ECO:0000256" key="1">
    <source>
        <dbReference type="SAM" id="SignalP"/>
    </source>
</evidence>
<gene>
    <name evidence="2" type="ORF">EB796_022059</name>
</gene>
<sequence>MHAPWSLTKNVCQLAWIMCMAYGVSSHLLDIQRQQLPFGEMVFPVQGRYSESFNNETSDGLQVDLPKINAMADSHTDDGSVISRHYSATLVESAWRNRLNNSTMAFLLESTSIDASVLIVFSAVYLSSVSLMAVSRNHLVQS</sequence>
<dbReference type="AlphaFoldDB" id="A0A7J7J0E2"/>
<keyword evidence="1" id="KW-0732">Signal</keyword>
<evidence type="ECO:0000313" key="2">
    <source>
        <dbReference type="EMBL" id="KAF6019640.1"/>
    </source>
</evidence>
<feature type="signal peptide" evidence="1">
    <location>
        <begin position="1"/>
        <end position="26"/>
    </location>
</feature>
<comment type="caution">
    <text evidence="2">The sequence shown here is derived from an EMBL/GenBank/DDBJ whole genome shotgun (WGS) entry which is preliminary data.</text>
</comment>